<keyword evidence="1" id="KW-0560">Oxidoreductase</keyword>
<dbReference type="InterPro" id="IPR006108">
    <property type="entry name" value="3HC_DH_C"/>
</dbReference>
<dbReference type="SUPFAM" id="SSF48179">
    <property type="entry name" value="6-phosphogluconate dehydrogenase C-terminal domain-like"/>
    <property type="match status" value="1"/>
</dbReference>
<dbReference type="GeneID" id="43647322"/>
<dbReference type="InterPro" id="IPR006176">
    <property type="entry name" value="3-OHacyl-CoA_DH_NAD-bd"/>
</dbReference>
<dbReference type="SMART" id="SM00135">
    <property type="entry name" value="LY"/>
    <property type="match status" value="5"/>
</dbReference>
<sequence>MRFHGRNKVNAASLDDLELFSRAGVRYCCSLCLIWQPPQNYRNRPVVVLGAGVLGRRIGCIWASAGYEVRLRDPSEQQRADGLEYIRENVASYAQKTGQTPGKYSAHQDMKDAVSNAWLVIEAVPEKLELKIATFAELEALAPEDCILASNSSSYKSSEMIEKVSDTAKARILNMHYYMPPGCMIVELMTNGYTDEGVFPFMCERSKEAATLPYVARKQSTGFIFNRLWAAVKREVLTILAEGVSVPEEIDSMWTEMFIKPQNLPCKTMDQVGLDTVAFIEGHYVQERGLSPEKTVDFLKQNYLDNGKLGNKSPKGGLYPPAEDKKATVNDKSTAPELLVLDIGLSAANPTTTSGEVLKLSSDGKIQQVLAPNQSLPDGIAVDTTTGRMFWTCMGVPGKDDGAVYSANLDGSGIQTVVSQGRINTPKQLTIDAEAQKVYFCDREGCRVWRCGYDGSDLEAVIDRSTSKDAKANAVSDWCVGITVAPGLGKFYWTQKGPSKGGKGRIFCANITTPEGQSGASRDDIQLVLGDLPEPIDLELDEQSNTLYWTDRGEVPLGNALFKAQLDKSGLPVPIKSDKQYEMLTKHLKEAIGLKLDLGNGHIYLTDLGGNIYRCNLDGSHKEKIHSDDYRAFTGIALL</sequence>
<dbReference type="Gene3D" id="2.120.10.30">
    <property type="entry name" value="TolB, C-terminal domain"/>
    <property type="match status" value="2"/>
</dbReference>
<dbReference type="Gene3D" id="3.40.50.720">
    <property type="entry name" value="NAD(P)-binding Rossmann-like Domain"/>
    <property type="match status" value="1"/>
</dbReference>
<dbReference type="AlphaFoldDB" id="A0A5N6SE53"/>
<evidence type="ECO:0000259" key="3">
    <source>
        <dbReference type="Pfam" id="PF00725"/>
    </source>
</evidence>
<evidence type="ECO:0000259" key="4">
    <source>
        <dbReference type="Pfam" id="PF02737"/>
    </source>
</evidence>
<dbReference type="RefSeq" id="XP_031908053.1">
    <property type="nucleotide sequence ID" value="XM_032063112.1"/>
</dbReference>
<keyword evidence="6" id="KW-1185">Reference proteome</keyword>
<reference evidence="5 6" key="1">
    <citation type="submission" date="2019-04" db="EMBL/GenBank/DDBJ databases">
        <title>Friends and foes A comparative genomics study of 23 Aspergillus species from section Flavi.</title>
        <authorList>
            <consortium name="DOE Joint Genome Institute"/>
            <person name="Kjaerbolling I."/>
            <person name="Vesth T."/>
            <person name="Frisvad J.C."/>
            <person name="Nybo J.L."/>
            <person name="Theobald S."/>
            <person name="Kildgaard S."/>
            <person name="Isbrandt T."/>
            <person name="Kuo A."/>
            <person name="Sato A."/>
            <person name="Lyhne E.K."/>
            <person name="Kogle M.E."/>
            <person name="Wiebenga A."/>
            <person name="Kun R.S."/>
            <person name="Lubbers R.J."/>
            <person name="Makela M.R."/>
            <person name="Barry K."/>
            <person name="Chovatia M."/>
            <person name="Clum A."/>
            <person name="Daum C."/>
            <person name="Haridas S."/>
            <person name="He G."/>
            <person name="LaButti K."/>
            <person name="Lipzen A."/>
            <person name="Mondo S."/>
            <person name="Riley R."/>
            <person name="Salamov A."/>
            <person name="Simmons B.A."/>
            <person name="Magnuson J.K."/>
            <person name="Henrissat B."/>
            <person name="Mortensen U.H."/>
            <person name="Larsen T.O."/>
            <person name="Devries R.P."/>
            <person name="Grigoriev I.V."/>
            <person name="Machida M."/>
            <person name="Baker S.E."/>
            <person name="Andersen M.R."/>
        </authorList>
    </citation>
    <scope>NUCLEOTIDE SEQUENCE [LARGE SCALE GENOMIC DNA]</scope>
    <source>
        <strain evidence="5 6">CBS 117625</strain>
    </source>
</reference>
<dbReference type="Gene3D" id="1.10.1040.10">
    <property type="entry name" value="N-(1-d-carboxylethyl)-l-norvaline Dehydrogenase, domain 2"/>
    <property type="match status" value="1"/>
</dbReference>
<evidence type="ECO:0000313" key="5">
    <source>
        <dbReference type="EMBL" id="KAE8131990.1"/>
    </source>
</evidence>
<dbReference type="Proteomes" id="UP000325672">
    <property type="component" value="Unassembled WGS sequence"/>
</dbReference>
<dbReference type="InterPro" id="IPR011042">
    <property type="entry name" value="6-blade_b-propeller_TolB-like"/>
</dbReference>
<dbReference type="EMBL" id="ML743643">
    <property type="protein sequence ID" value="KAE8131990.1"/>
    <property type="molecule type" value="Genomic_DNA"/>
</dbReference>
<protein>
    <recommendedName>
        <fullName evidence="7">3-hydroxyacyl-CoA dehydrogenase</fullName>
    </recommendedName>
</protein>
<evidence type="ECO:0000256" key="1">
    <source>
        <dbReference type="ARBA" id="ARBA00023002"/>
    </source>
</evidence>
<organism evidence="5 6">
    <name type="scientific">Aspergillus pseudotamarii</name>
    <dbReference type="NCBI Taxonomy" id="132259"/>
    <lineage>
        <taxon>Eukaryota</taxon>
        <taxon>Fungi</taxon>
        <taxon>Dikarya</taxon>
        <taxon>Ascomycota</taxon>
        <taxon>Pezizomycotina</taxon>
        <taxon>Eurotiomycetes</taxon>
        <taxon>Eurotiomycetidae</taxon>
        <taxon>Eurotiales</taxon>
        <taxon>Aspergillaceae</taxon>
        <taxon>Aspergillus</taxon>
        <taxon>Aspergillus subgen. Circumdati</taxon>
    </lineage>
</organism>
<name>A0A5N6SE53_ASPPS</name>
<dbReference type="InterPro" id="IPR008927">
    <property type="entry name" value="6-PGluconate_DH-like_C_sf"/>
</dbReference>
<feature type="domain" description="3-hydroxyacyl-CoA dehydrogenase C-terminal" evidence="3">
    <location>
        <begin position="222"/>
        <end position="317"/>
    </location>
</feature>
<accession>A0A5N6SE53</accession>
<dbReference type="InterPro" id="IPR013328">
    <property type="entry name" value="6PGD_dom2"/>
</dbReference>
<dbReference type="SUPFAM" id="SSF51735">
    <property type="entry name" value="NAD(P)-binding Rossmann-fold domains"/>
    <property type="match status" value="1"/>
</dbReference>
<evidence type="ECO:0000313" key="6">
    <source>
        <dbReference type="Proteomes" id="UP000325672"/>
    </source>
</evidence>
<dbReference type="Pfam" id="PF02737">
    <property type="entry name" value="3HCDH_N"/>
    <property type="match status" value="1"/>
</dbReference>
<dbReference type="Pfam" id="PF00725">
    <property type="entry name" value="3HCDH"/>
    <property type="match status" value="1"/>
</dbReference>
<gene>
    <name evidence="5" type="ORF">BDV38DRAFT_297368</name>
</gene>
<dbReference type="PANTHER" id="PTHR48075:SF10">
    <property type="entry name" value="DEHYDROGENASE, PUTATIVE (AFU_ORTHOLOGUE AFUA_5G10070)-RELATED"/>
    <property type="match status" value="1"/>
</dbReference>
<evidence type="ECO:0000256" key="2">
    <source>
        <dbReference type="SAM" id="MobiDB-lite"/>
    </source>
</evidence>
<dbReference type="GO" id="GO:0006631">
    <property type="term" value="P:fatty acid metabolic process"/>
    <property type="evidence" value="ECO:0007669"/>
    <property type="project" value="InterPro"/>
</dbReference>
<dbReference type="InterPro" id="IPR000033">
    <property type="entry name" value="LDLR_classB_rpt"/>
</dbReference>
<proteinExistence type="predicted"/>
<dbReference type="OrthoDB" id="5958943at2759"/>
<evidence type="ECO:0008006" key="7">
    <source>
        <dbReference type="Google" id="ProtNLM"/>
    </source>
</evidence>
<dbReference type="InterPro" id="IPR036291">
    <property type="entry name" value="NAD(P)-bd_dom_sf"/>
</dbReference>
<dbReference type="SUPFAM" id="SSF101898">
    <property type="entry name" value="NHL repeat"/>
    <property type="match status" value="1"/>
</dbReference>
<dbReference type="GO" id="GO:0016616">
    <property type="term" value="F:oxidoreductase activity, acting on the CH-OH group of donors, NAD or NADP as acceptor"/>
    <property type="evidence" value="ECO:0007669"/>
    <property type="project" value="InterPro"/>
</dbReference>
<feature type="domain" description="3-hydroxyacyl-CoA dehydrogenase NAD binding" evidence="4">
    <location>
        <begin position="46"/>
        <end position="209"/>
    </location>
</feature>
<feature type="region of interest" description="Disordered" evidence="2">
    <location>
        <begin position="311"/>
        <end position="330"/>
    </location>
</feature>
<dbReference type="PANTHER" id="PTHR48075">
    <property type="entry name" value="3-HYDROXYACYL-COA DEHYDROGENASE FAMILY PROTEIN"/>
    <property type="match status" value="1"/>
</dbReference>
<dbReference type="GO" id="GO:0070403">
    <property type="term" value="F:NAD+ binding"/>
    <property type="evidence" value="ECO:0007669"/>
    <property type="project" value="InterPro"/>
</dbReference>